<organism evidence="1 2">
    <name type="scientific">Paramecium tetraurelia</name>
    <dbReference type="NCBI Taxonomy" id="5888"/>
    <lineage>
        <taxon>Eukaryota</taxon>
        <taxon>Sar</taxon>
        <taxon>Alveolata</taxon>
        <taxon>Ciliophora</taxon>
        <taxon>Intramacronucleata</taxon>
        <taxon>Oligohymenophorea</taxon>
        <taxon>Peniculida</taxon>
        <taxon>Parameciidae</taxon>
        <taxon>Paramecium</taxon>
    </lineage>
</organism>
<dbReference type="GeneID" id="5044151"/>
<dbReference type="EMBL" id="CT868661">
    <property type="protein sequence ID" value="CAK90993.1"/>
    <property type="molecule type" value="Genomic_DNA"/>
</dbReference>
<keyword evidence="2" id="KW-1185">Reference proteome</keyword>
<sequence length="266" mass="31023">MEPQFEINQSIQFQSCHTSSSWDNGVITTIFTNRTPIQYVVQTSNNEKLYLNEQQIKAIKTIKSAAKTPQVSYNIEFQRILSQLIMQKNEDQLIEELKSLLKRITPQQVMQEQNGAKIIYTTYQFLIMRKPSILRNYPFAPTNPVLKQLKKLIYAIKKEVLLNSNLIQSQTHSNSNADSFKHIKLKKQLQKQSRKMTQIYDDSEKEEQPTAFYANLLPNKSAFRPYKSDSMNHQFEQLSIQTKPSPKIDQIKTIYFKPIIIQGLLC</sequence>
<proteinExistence type="predicted"/>
<accession>A0E6S6</accession>
<dbReference type="InParanoid" id="A0E6S6"/>
<name>A0E6S6_PARTE</name>
<dbReference type="KEGG" id="ptm:GSPATT00023721001"/>
<evidence type="ECO:0000313" key="1">
    <source>
        <dbReference type="EMBL" id="CAK90993.1"/>
    </source>
</evidence>
<dbReference type="HOGENOM" id="CLU_1059435_0_0_1"/>
<dbReference type="AlphaFoldDB" id="A0E6S6"/>
<dbReference type="RefSeq" id="XP_001458390.1">
    <property type="nucleotide sequence ID" value="XM_001458353.1"/>
</dbReference>
<reference evidence="1 2" key="1">
    <citation type="journal article" date="2006" name="Nature">
        <title>Global trends of whole-genome duplications revealed by the ciliate Paramecium tetraurelia.</title>
        <authorList>
            <consortium name="Genoscope"/>
            <person name="Aury J.-M."/>
            <person name="Jaillon O."/>
            <person name="Duret L."/>
            <person name="Noel B."/>
            <person name="Jubin C."/>
            <person name="Porcel B.M."/>
            <person name="Segurens B."/>
            <person name="Daubin V."/>
            <person name="Anthouard V."/>
            <person name="Aiach N."/>
            <person name="Arnaiz O."/>
            <person name="Billaut A."/>
            <person name="Beisson J."/>
            <person name="Blanc I."/>
            <person name="Bouhouche K."/>
            <person name="Camara F."/>
            <person name="Duharcourt S."/>
            <person name="Guigo R."/>
            <person name="Gogendeau D."/>
            <person name="Katinka M."/>
            <person name="Keller A.-M."/>
            <person name="Kissmehl R."/>
            <person name="Klotz C."/>
            <person name="Koll F."/>
            <person name="Le Moue A."/>
            <person name="Lepere C."/>
            <person name="Malinsky S."/>
            <person name="Nowacki M."/>
            <person name="Nowak J.K."/>
            <person name="Plattner H."/>
            <person name="Poulain J."/>
            <person name="Ruiz F."/>
            <person name="Serrano V."/>
            <person name="Zagulski M."/>
            <person name="Dessen P."/>
            <person name="Betermier M."/>
            <person name="Weissenbach J."/>
            <person name="Scarpelli C."/>
            <person name="Schachter V."/>
            <person name="Sperling L."/>
            <person name="Meyer E."/>
            <person name="Cohen J."/>
            <person name="Wincker P."/>
        </authorList>
    </citation>
    <scope>NUCLEOTIDE SEQUENCE [LARGE SCALE GENOMIC DNA]</scope>
    <source>
        <strain evidence="1 2">Stock d4-2</strain>
    </source>
</reference>
<dbReference type="OrthoDB" id="291040at2759"/>
<gene>
    <name evidence="1" type="ORF">GSPATT00023721001</name>
</gene>
<dbReference type="Proteomes" id="UP000000600">
    <property type="component" value="Unassembled WGS sequence"/>
</dbReference>
<dbReference type="OMA" id="FQSCHTS"/>
<protein>
    <submittedName>
        <fullName evidence="1">Uncharacterized protein</fullName>
    </submittedName>
</protein>
<evidence type="ECO:0000313" key="2">
    <source>
        <dbReference type="Proteomes" id="UP000000600"/>
    </source>
</evidence>